<dbReference type="RefSeq" id="WP_245855550.1">
    <property type="nucleotide sequence ID" value="NZ_JBEPMQ010000003.1"/>
</dbReference>
<dbReference type="InterPro" id="IPR043128">
    <property type="entry name" value="Rev_trsase/Diguanyl_cyclase"/>
</dbReference>
<accession>A0A285CHX3</accession>
<evidence type="ECO:0008006" key="3">
    <source>
        <dbReference type="Google" id="ProtNLM"/>
    </source>
</evidence>
<evidence type="ECO:0000313" key="1">
    <source>
        <dbReference type="EMBL" id="SNX67207.1"/>
    </source>
</evidence>
<organism evidence="1 2">
    <name type="scientific">Bacillus oleivorans</name>
    <dbReference type="NCBI Taxonomy" id="1448271"/>
    <lineage>
        <taxon>Bacteria</taxon>
        <taxon>Bacillati</taxon>
        <taxon>Bacillota</taxon>
        <taxon>Bacilli</taxon>
        <taxon>Bacillales</taxon>
        <taxon>Bacillaceae</taxon>
        <taxon>Bacillus</taxon>
    </lineage>
</organism>
<keyword evidence="2" id="KW-1185">Reference proteome</keyword>
<gene>
    <name evidence="1" type="ORF">SAMN05877753_101524</name>
</gene>
<dbReference type="EMBL" id="OAOP01000001">
    <property type="protein sequence ID" value="SNX67207.1"/>
    <property type="molecule type" value="Genomic_DNA"/>
</dbReference>
<evidence type="ECO:0000313" key="2">
    <source>
        <dbReference type="Proteomes" id="UP000219546"/>
    </source>
</evidence>
<protein>
    <recommendedName>
        <fullName evidence="3">Transcriptional regulator</fullName>
    </recommendedName>
</protein>
<sequence>MKIRVGVVGPKDSVQKMIEAGKDFQEIDLIPFTYEKTEETEAIINKNRDLIHHWFFSGQAPYYYALSKEIISEEEGSFTPLNGSSLLGTLLKAFMKEGKILNRLSLDTIQVEEIEKVKESFSLHNLTIYTNPYYGYIPALKLIEFHKNLYEAGQVDAAITCLNSVYTALTEMGIPAFRVVPSELAVHRAYSFIKERAQTNLFRKAQLVMLGVEVIFPSPSAADYPISFKRKHQVLELRRVLLDFVEEINGSIVEIGDGLFYIYSTRGELELLTKSKSIFSIIEECKINSQLSVRIGIGYGLTVLEAEEHVRISFEHARAEKLPVVVITNEDKEVRKLLDLEEQVMFQMRSKGAEWEQHFKDAEISSSLAAKIQSLSHHYEQTELTSHELARWLKSTERNARRILCELERIGLAQVTGEESFGRGRPRKIYELRF</sequence>
<dbReference type="Proteomes" id="UP000219546">
    <property type="component" value="Unassembled WGS sequence"/>
</dbReference>
<dbReference type="Gene3D" id="3.30.70.270">
    <property type="match status" value="1"/>
</dbReference>
<reference evidence="1 2" key="1">
    <citation type="submission" date="2017-08" db="EMBL/GenBank/DDBJ databases">
        <authorList>
            <person name="de Groot N.N."/>
        </authorList>
    </citation>
    <scope>NUCLEOTIDE SEQUENCE [LARGE SCALE GENOMIC DNA]</scope>
    <source>
        <strain evidence="1 2">JC228</strain>
    </source>
</reference>
<name>A0A285CHX3_9BACI</name>
<dbReference type="AlphaFoldDB" id="A0A285CHX3"/>
<proteinExistence type="predicted"/>